<proteinExistence type="predicted"/>
<organism evidence="1">
    <name type="scientific">Streptomyces sp. NBC_00008</name>
    <dbReference type="NCBI Taxonomy" id="2903610"/>
    <lineage>
        <taxon>Bacteria</taxon>
        <taxon>Bacillati</taxon>
        <taxon>Actinomycetota</taxon>
        <taxon>Actinomycetes</taxon>
        <taxon>Kitasatosporales</taxon>
        <taxon>Streptomycetaceae</taxon>
        <taxon>Streptomyces</taxon>
    </lineage>
</organism>
<name>A0AAU2VRH7_9ACTN</name>
<protein>
    <recommendedName>
        <fullName evidence="2">WXG100 family type VII secretion target</fullName>
    </recommendedName>
</protein>
<dbReference type="AlphaFoldDB" id="A0AAU2VRH7"/>
<reference evidence="1" key="1">
    <citation type="submission" date="2022-10" db="EMBL/GenBank/DDBJ databases">
        <title>The complete genomes of actinobacterial strains from the NBC collection.</title>
        <authorList>
            <person name="Joergensen T.S."/>
            <person name="Alvarez Arevalo M."/>
            <person name="Sterndorff E.B."/>
            <person name="Faurdal D."/>
            <person name="Vuksanovic O."/>
            <person name="Mourched A.-S."/>
            <person name="Charusanti P."/>
            <person name="Shaw S."/>
            <person name="Blin K."/>
            <person name="Weber T."/>
        </authorList>
    </citation>
    <scope>NUCLEOTIDE SEQUENCE</scope>
    <source>
        <strain evidence="1">NBC_00008</strain>
    </source>
</reference>
<accession>A0AAU2VRH7</accession>
<dbReference type="EMBL" id="CP108313">
    <property type="protein sequence ID" value="WTW69933.1"/>
    <property type="molecule type" value="Genomic_DNA"/>
</dbReference>
<evidence type="ECO:0000313" key="1">
    <source>
        <dbReference type="EMBL" id="WTW69933.1"/>
    </source>
</evidence>
<gene>
    <name evidence="1" type="ORF">OG398_17450</name>
</gene>
<evidence type="ECO:0008006" key="2">
    <source>
        <dbReference type="Google" id="ProtNLM"/>
    </source>
</evidence>
<sequence length="87" mass="9141">MAGHLGPVKAELAAAHEGLLAGTAGLSALAELGSVRESWERRFESARRECGSLAGNLRGVARALGETNETVKSSFNPVARPEWGVVR</sequence>